<dbReference type="PROSITE" id="PS50995">
    <property type="entry name" value="HTH_MARR_2"/>
    <property type="match status" value="1"/>
</dbReference>
<proteinExistence type="predicted"/>
<sequence length="144" mass="16992">MFESYDQDIGMLTNKISKKLIYYVNSNLEKFNLTTEQWVVLLNLSKQNKISQKLLAKLSGKDQSTLTRILDILERKNFIERHPSKEDRRSFAIHITETGLKITEQVIPFLDELFNNLLEDISYEKLKIYNEVLLKIDNNINKLQ</sequence>
<keyword evidence="1" id="KW-0805">Transcription regulation</keyword>
<dbReference type="SUPFAM" id="SSF46785">
    <property type="entry name" value="Winged helix' DNA-binding domain"/>
    <property type="match status" value="1"/>
</dbReference>
<evidence type="ECO:0000313" key="6">
    <source>
        <dbReference type="Proteomes" id="UP000191154"/>
    </source>
</evidence>
<dbReference type="InterPro" id="IPR036388">
    <property type="entry name" value="WH-like_DNA-bd_sf"/>
</dbReference>
<dbReference type="GO" id="GO:0003700">
    <property type="term" value="F:DNA-binding transcription factor activity"/>
    <property type="evidence" value="ECO:0007669"/>
    <property type="project" value="InterPro"/>
</dbReference>
<dbReference type="Proteomes" id="UP000191154">
    <property type="component" value="Unassembled WGS sequence"/>
</dbReference>
<feature type="domain" description="HTH marR-type" evidence="4">
    <location>
        <begin position="6"/>
        <end position="138"/>
    </location>
</feature>
<accession>A0A1S8NHX5</accession>
<evidence type="ECO:0000313" key="5">
    <source>
        <dbReference type="EMBL" id="OOM16057.1"/>
    </source>
</evidence>
<dbReference type="GO" id="GO:0006950">
    <property type="term" value="P:response to stress"/>
    <property type="evidence" value="ECO:0007669"/>
    <property type="project" value="TreeGrafter"/>
</dbReference>
<dbReference type="GO" id="GO:0003677">
    <property type="term" value="F:DNA binding"/>
    <property type="evidence" value="ECO:0007669"/>
    <property type="project" value="UniProtKB-KW"/>
</dbReference>
<evidence type="ECO:0000259" key="4">
    <source>
        <dbReference type="PROSITE" id="PS50995"/>
    </source>
</evidence>
<dbReference type="SMART" id="SM00347">
    <property type="entry name" value="HTH_MARR"/>
    <property type="match status" value="1"/>
</dbReference>
<dbReference type="InterPro" id="IPR039422">
    <property type="entry name" value="MarR/SlyA-like"/>
</dbReference>
<organism evidence="5 6">
    <name type="scientific">Clostridium saccharobutylicum</name>
    <dbReference type="NCBI Taxonomy" id="169679"/>
    <lineage>
        <taxon>Bacteria</taxon>
        <taxon>Bacillati</taxon>
        <taxon>Bacillota</taxon>
        <taxon>Clostridia</taxon>
        <taxon>Eubacteriales</taxon>
        <taxon>Clostridiaceae</taxon>
        <taxon>Clostridium</taxon>
    </lineage>
</organism>
<reference evidence="5 6" key="1">
    <citation type="submission" date="2016-05" db="EMBL/GenBank/DDBJ databases">
        <title>Microbial solvent formation.</title>
        <authorList>
            <person name="Poehlein A."/>
            <person name="Montoya Solano J.D."/>
            <person name="Flitsch S."/>
            <person name="Krabben P."/>
            <person name="Duerre P."/>
            <person name="Daniel R."/>
        </authorList>
    </citation>
    <scope>NUCLEOTIDE SEQUENCE [LARGE SCALE GENOMIC DNA]</scope>
    <source>
        <strain evidence="5 6">L1-8</strain>
    </source>
</reference>
<comment type="caution">
    <text evidence="5">The sequence shown here is derived from an EMBL/GenBank/DDBJ whole genome shotgun (WGS) entry which is preliminary data.</text>
</comment>
<evidence type="ECO:0000256" key="3">
    <source>
        <dbReference type="ARBA" id="ARBA00023163"/>
    </source>
</evidence>
<dbReference type="RefSeq" id="WP_077863812.1">
    <property type="nucleotide sequence ID" value="NZ_LZYZ01000001.1"/>
</dbReference>
<dbReference type="PRINTS" id="PR00598">
    <property type="entry name" value="HTHMARR"/>
</dbReference>
<dbReference type="EMBL" id="LZYZ01000001">
    <property type="protein sequence ID" value="OOM16057.1"/>
    <property type="molecule type" value="Genomic_DNA"/>
</dbReference>
<evidence type="ECO:0000256" key="1">
    <source>
        <dbReference type="ARBA" id="ARBA00023015"/>
    </source>
</evidence>
<dbReference type="AlphaFoldDB" id="A0A1S8NHX5"/>
<dbReference type="PANTHER" id="PTHR33164">
    <property type="entry name" value="TRANSCRIPTIONAL REGULATOR, MARR FAMILY"/>
    <property type="match status" value="1"/>
</dbReference>
<keyword evidence="3" id="KW-0804">Transcription</keyword>
<dbReference type="PANTHER" id="PTHR33164:SF64">
    <property type="entry name" value="TRANSCRIPTIONAL REGULATOR SLYA"/>
    <property type="match status" value="1"/>
</dbReference>
<gene>
    <name evidence="5" type="primary">slyA_2</name>
    <name evidence="5" type="ORF">CLOSAC_03280</name>
</gene>
<dbReference type="InterPro" id="IPR000835">
    <property type="entry name" value="HTH_MarR-typ"/>
</dbReference>
<name>A0A1S8NHX5_CLOSA</name>
<dbReference type="InterPro" id="IPR036390">
    <property type="entry name" value="WH_DNA-bd_sf"/>
</dbReference>
<dbReference type="Gene3D" id="1.10.10.10">
    <property type="entry name" value="Winged helix-like DNA-binding domain superfamily/Winged helix DNA-binding domain"/>
    <property type="match status" value="1"/>
</dbReference>
<keyword evidence="2" id="KW-0238">DNA-binding</keyword>
<dbReference type="Pfam" id="PF01047">
    <property type="entry name" value="MarR"/>
    <property type="match status" value="1"/>
</dbReference>
<dbReference type="STRING" id="169679.CSACC_37330"/>
<protein>
    <submittedName>
        <fullName evidence="5">Transcriptional regulator SlyA</fullName>
    </submittedName>
</protein>
<evidence type="ECO:0000256" key="2">
    <source>
        <dbReference type="ARBA" id="ARBA00023125"/>
    </source>
</evidence>